<accession>A0A2G5DJB0</accession>
<protein>
    <submittedName>
        <fullName evidence="1">Uncharacterized protein</fullName>
    </submittedName>
</protein>
<proteinExistence type="predicted"/>
<evidence type="ECO:0000313" key="1">
    <source>
        <dbReference type="EMBL" id="PIA43583.1"/>
    </source>
</evidence>
<dbReference type="InParanoid" id="A0A2G5DJB0"/>
<organism evidence="1 2">
    <name type="scientific">Aquilegia coerulea</name>
    <name type="common">Rocky mountain columbine</name>
    <dbReference type="NCBI Taxonomy" id="218851"/>
    <lineage>
        <taxon>Eukaryota</taxon>
        <taxon>Viridiplantae</taxon>
        <taxon>Streptophyta</taxon>
        <taxon>Embryophyta</taxon>
        <taxon>Tracheophyta</taxon>
        <taxon>Spermatophyta</taxon>
        <taxon>Magnoliopsida</taxon>
        <taxon>Ranunculales</taxon>
        <taxon>Ranunculaceae</taxon>
        <taxon>Thalictroideae</taxon>
        <taxon>Aquilegia</taxon>
    </lineage>
</organism>
<evidence type="ECO:0000313" key="2">
    <source>
        <dbReference type="Proteomes" id="UP000230069"/>
    </source>
</evidence>
<name>A0A2G5DJB0_AQUCA</name>
<keyword evidence="2" id="KW-1185">Reference proteome</keyword>
<sequence>MCPSLIPLKREKILVWSWWDVYSPSHSTEDKFTSLASQVLPGTMPLLKIYLLGEKDLSSSLSPNNDPQCLMFHESGKDLY</sequence>
<dbReference type="Proteomes" id="UP000230069">
    <property type="component" value="Unassembled WGS sequence"/>
</dbReference>
<dbReference type="EMBL" id="KZ305036">
    <property type="protein sequence ID" value="PIA43583.1"/>
    <property type="molecule type" value="Genomic_DNA"/>
</dbReference>
<dbReference type="AlphaFoldDB" id="A0A2G5DJB0"/>
<gene>
    <name evidence="1" type="ORF">AQUCO_01900169v1</name>
</gene>
<reference evidence="1 2" key="1">
    <citation type="submission" date="2017-09" db="EMBL/GenBank/DDBJ databases">
        <title>WGS assembly of Aquilegia coerulea Goldsmith.</title>
        <authorList>
            <person name="Hodges S."/>
            <person name="Kramer E."/>
            <person name="Nordborg M."/>
            <person name="Tomkins J."/>
            <person name="Borevitz J."/>
            <person name="Derieg N."/>
            <person name="Yan J."/>
            <person name="Mihaltcheva S."/>
            <person name="Hayes R.D."/>
            <person name="Rokhsar D."/>
        </authorList>
    </citation>
    <scope>NUCLEOTIDE SEQUENCE [LARGE SCALE GENOMIC DNA]</scope>
    <source>
        <strain evidence="2">cv. Goldsmith</strain>
    </source>
</reference>